<dbReference type="EMBL" id="JBHMEZ010000001">
    <property type="protein sequence ID" value="MFB9051934.1"/>
    <property type="molecule type" value="Genomic_DNA"/>
</dbReference>
<proteinExistence type="predicted"/>
<evidence type="ECO:0000313" key="2">
    <source>
        <dbReference type="EMBL" id="MFB9051934.1"/>
    </source>
</evidence>
<reference evidence="2 3" key="1">
    <citation type="submission" date="2024-09" db="EMBL/GenBank/DDBJ databases">
        <authorList>
            <person name="Sun Q."/>
            <person name="Mori K."/>
        </authorList>
    </citation>
    <scope>NUCLEOTIDE SEQUENCE [LARGE SCALE GENOMIC DNA]</scope>
    <source>
        <strain evidence="2 3">CECT 8286</strain>
    </source>
</reference>
<evidence type="ECO:0000256" key="1">
    <source>
        <dbReference type="SAM" id="SignalP"/>
    </source>
</evidence>
<accession>A0ABV5EXR4</accession>
<keyword evidence="3" id="KW-1185">Reference proteome</keyword>
<protein>
    <recommendedName>
        <fullName evidence="4">DUF4625 domain-containing protein</fullName>
    </recommendedName>
</protein>
<evidence type="ECO:0000313" key="3">
    <source>
        <dbReference type="Proteomes" id="UP001589605"/>
    </source>
</evidence>
<keyword evidence="1" id="KW-0732">Signal</keyword>
<organism evidence="2 3">
    <name type="scientific">Formosa undariae</name>
    <dbReference type="NCBI Taxonomy" id="1325436"/>
    <lineage>
        <taxon>Bacteria</taxon>
        <taxon>Pseudomonadati</taxon>
        <taxon>Bacteroidota</taxon>
        <taxon>Flavobacteriia</taxon>
        <taxon>Flavobacteriales</taxon>
        <taxon>Flavobacteriaceae</taxon>
        <taxon>Formosa</taxon>
    </lineage>
</organism>
<comment type="caution">
    <text evidence="2">The sequence shown here is derived from an EMBL/GenBank/DDBJ whole genome shotgun (WGS) entry which is preliminary data.</text>
</comment>
<gene>
    <name evidence="2" type="ORF">ACFFVB_02470</name>
</gene>
<dbReference type="PROSITE" id="PS51257">
    <property type="entry name" value="PROKAR_LIPOPROTEIN"/>
    <property type="match status" value="1"/>
</dbReference>
<name>A0ABV5EXR4_9FLAO</name>
<feature type="chain" id="PRO_5047459164" description="DUF4625 domain-containing protein" evidence="1">
    <location>
        <begin position="22"/>
        <end position="153"/>
    </location>
</feature>
<dbReference type="RefSeq" id="WP_382380815.1">
    <property type="nucleotide sequence ID" value="NZ_JBHMEZ010000001.1"/>
</dbReference>
<feature type="signal peptide" evidence="1">
    <location>
        <begin position="1"/>
        <end position="21"/>
    </location>
</feature>
<evidence type="ECO:0008006" key="4">
    <source>
        <dbReference type="Google" id="ProtNLM"/>
    </source>
</evidence>
<dbReference type="Proteomes" id="UP001589605">
    <property type="component" value="Unassembled WGS sequence"/>
</dbReference>
<sequence>MKKLLLLFVATLTLASCDSNDDNTDYYYDAVPTVSADVPATMEIDQTYNITIDYSQPTSCYSYATTNIESSIEETIDEDNPDEEPTVTRIITFAIINKIEVKSDNECEDLDQIAQTPVNFETLETGSYIFRFWAGTDEDGESIFLEYPVQISE</sequence>